<dbReference type="InterPro" id="IPR036656">
    <property type="entry name" value="QCR9_sf"/>
</dbReference>
<feature type="region of interest" description="Disordered" evidence="1">
    <location>
        <begin position="89"/>
        <end position="108"/>
    </location>
</feature>
<dbReference type="InParanoid" id="A0A1Z5KIS6"/>
<evidence type="ECO:0000256" key="1">
    <source>
        <dbReference type="SAM" id="MobiDB-lite"/>
    </source>
</evidence>
<reference evidence="2 3" key="1">
    <citation type="journal article" date="2015" name="Plant Cell">
        <title>Oil accumulation by the oleaginous diatom Fistulifera solaris as revealed by the genome and transcriptome.</title>
        <authorList>
            <person name="Tanaka T."/>
            <person name="Maeda Y."/>
            <person name="Veluchamy A."/>
            <person name="Tanaka M."/>
            <person name="Abida H."/>
            <person name="Marechal E."/>
            <person name="Bowler C."/>
            <person name="Muto M."/>
            <person name="Sunaga Y."/>
            <person name="Tanaka M."/>
            <person name="Yoshino T."/>
            <person name="Taniguchi T."/>
            <person name="Fukuda Y."/>
            <person name="Nemoto M."/>
            <person name="Matsumoto M."/>
            <person name="Wong P.S."/>
            <person name="Aburatani S."/>
            <person name="Fujibuchi W."/>
        </authorList>
    </citation>
    <scope>NUCLEOTIDE SEQUENCE [LARGE SCALE GENOMIC DNA]</scope>
    <source>
        <strain evidence="2 3">JPCC DA0580</strain>
    </source>
</reference>
<dbReference type="Proteomes" id="UP000198406">
    <property type="component" value="Unassembled WGS sequence"/>
</dbReference>
<dbReference type="SUPFAM" id="SSF81514">
    <property type="entry name" value="Subunit X (non-heme 7 kDa protein) of cytochrome bc1 complex (Ubiquinol-cytochrome c reductase)"/>
    <property type="match status" value="1"/>
</dbReference>
<dbReference type="OrthoDB" id="44067at2759"/>
<dbReference type="GO" id="GO:0005739">
    <property type="term" value="C:mitochondrion"/>
    <property type="evidence" value="ECO:0007669"/>
    <property type="project" value="GOC"/>
</dbReference>
<feature type="compositionally biased region" description="Acidic residues" evidence="1">
    <location>
        <begin position="92"/>
        <end position="108"/>
    </location>
</feature>
<dbReference type="EMBL" id="BDSP01000234">
    <property type="protein sequence ID" value="GAX25848.1"/>
    <property type="molecule type" value="Genomic_DNA"/>
</dbReference>
<sequence length="108" mass="12425">MALFRQAARRLLVQRLVAQRTFASVPKPSMTGAIGTWYNTFGKSTAGYASWLIMLIVVGEYATGTFTEKMWQLNNKGKTFTTYDWSKFDKFGDDEEEEEEEDEDDDDE</sequence>
<keyword evidence="3" id="KW-1185">Reference proteome</keyword>
<evidence type="ECO:0000313" key="2">
    <source>
        <dbReference type="EMBL" id="GAX25848.1"/>
    </source>
</evidence>
<name>A0A1Z5KIS6_FISSO</name>
<accession>A0A1Z5KIS6</accession>
<evidence type="ECO:0000313" key="3">
    <source>
        <dbReference type="Proteomes" id="UP000198406"/>
    </source>
</evidence>
<dbReference type="GO" id="GO:0006122">
    <property type="term" value="P:mitochondrial electron transport, ubiquinol to cytochrome c"/>
    <property type="evidence" value="ECO:0007669"/>
    <property type="project" value="InterPro"/>
</dbReference>
<organism evidence="2 3">
    <name type="scientific">Fistulifera solaris</name>
    <name type="common">Oleaginous diatom</name>
    <dbReference type="NCBI Taxonomy" id="1519565"/>
    <lineage>
        <taxon>Eukaryota</taxon>
        <taxon>Sar</taxon>
        <taxon>Stramenopiles</taxon>
        <taxon>Ochrophyta</taxon>
        <taxon>Bacillariophyta</taxon>
        <taxon>Bacillariophyceae</taxon>
        <taxon>Bacillariophycidae</taxon>
        <taxon>Naviculales</taxon>
        <taxon>Naviculaceae</taxon>
        <taxon>Fistulifera</taxon>
    </lineage>
</organism>
<dbReference type="GO" id="GO:0045275">
    <property type="term" value="C:respiratory chain complex III"/>
    <property type="evidence" value="ECO:0007669"/>
    <property type="project" value="InterPro"/>
</dbReference>
<comment type="caution">
    <text evidence="2">The sequence shown here is derived from an EMBL/GenBank/DDBJ whole genome shotgun (WGS) entry which is preliminary data.</text>
</comment>
<dbReference type="AlphaFoldDB" id="A0A1Z5KIS6"/>
<protein>
    <submittedName>
        <fullName evidence="2">Uncharacterized protein</fullName>
    </submittedName>
</protein>
<proteinExistence type="predicted"/>
<gene>
    <name evidence="2" type="ORF">FisN_6Hh114</name>
</gene>